<evidence type="ECO:0000256" key="7">
    <source>
        <dbReference type="ARBA" id="ARBA00022840"/>
    </source>
</evidence>
<keyword evidence="9" id="KW-0472">Membrane</keyword>
<dbReference type="Gene3D" id="1.20.5.1930">
    <property type="match status" value="1"/>
</dbReference>
<keyword evidence="8" id="KW-0902">Two-component regulatory system</keyword>
<dbReference type="Proteomes" id="UP001195422">
    <property type="component" value="Unassembled WGS sequence"/>
</dbReference>
<comment type="catalytic activity">
    <reaction evidence="1">
        <text>ATP + protein L-histidine = ADP + protein N-phospho-L-histidine.</text>
        <dbReference type="EC" id="2.7.13.3"/>
    </reaction>
</comment>
<dbReference type="GO" id="GO:0016301">
    <property type="term" value="F:kinase activity"/>
    <property type="evidence" value="ECO:0007669"/>
    <property type="project" value="UniProtKB-KW"/>
</dbReference>
<dbReference type="EC" id="2.7.13.3" evidence="2"/>
<dbReference type="InterPro" id="IPR036890">
    <property type="entry name" value="HATPase_C_sf"/>
</dbReference>
<evidence type="ECO:0000256" key="2">
    <source>
        <dbReference type="ARBA" id="ARBA00012438"/>
    </source>
</evidence>
<evidence type="ECO:0000256" key="1">
    <source>
        <dbReference type="ARBA" id="ARBA00000085"/>
    </source>
</evidence>
<dbReference type="CDD" id="cd16917">
    <property type="entry name" value="HATPase_UhpB-NarQ-NarX-like"/>
    <property type="match status" value="1"/>
</dbReference>
<evidence type="ECO:0000313" key="11">
    <source>
        <dbReference type="EMBL" id="MBP2398967.1"/>
    </source>
</evidence>
<keyword evidence="7" id="KW-0067">ATP-binding</keyword>
<reference evidence="11 12" key="1">
    <citation type="submission" date="2021-03" db="EMBL/GenBank/DDBJ databases">
        <title>Sequencing the genomes of 1000 actinobacteria strains.</title>
        <authorList>
            <person name="Klenk H.-P."/>
        </authorList>
    </citation>
    <scope>NUCLEOTIDE SEQUENCE [LARGE SCALE GENOMIC DNA]</scope>
    <source>
        <strain evidence="11 12">DSM 20168</strain>
    </source>
</reference>
<keyword evidence="9" id="KW-1133">Transmembrane helix</keyword>
<evidence type="ECO:0000256" key="9">
    <source>
        <dbReference type="SAM" id="Phobius"/>
    </source>
</evidence>
<keyword evidence="12" id="KW-1185">Reference proteome</keyword>
<evidence type="ECO:0000313" key="12">
    <source>
        <dbReference type="Proteomes" id="UP001195422"/>
    </source>
</evidence>
<keyword evidence="3" id="KW-0597">Phosphoprotein</keyword>
<name>A0ABS4XRR2_GLUPR</name>
<dbReference type="Pfam" id="PF07730">
    <property type="entry name" value="HisKA_3"/>
    <property type="match status" value="1"/>
</dbReference>
<feature type="transmembrane region" description="Helical" evidence="9">
    <location>
        <begin position="132"/>
        <end position="154"/>
    </location>
</feature>
<evidence type="ECO:0000256" key="6">
    <source>
        <dbReference type="ARBA" id="ARBA00022777"/>
    </source>
</evidence>
<feature type="transmembrane region" description="Helical" evidence="9">
    <location>
        <begin position="12"/>
        <end position="28"/>
    </location>
</feature>
<dbReference type="Gene3D" id="3.30.565.10">
    <property type="entry name" value="Histidine kinase-like ATPase, C-terminal domain"/>
    <property type="match status" value="1"/>
</dbReference>
<gene>
    <name evidence="11" type="ORF">JOF39_002048</name>
</gene>
<protein>
    <recommendedName>
        <fullName evidence="2">histidine kinase</fullName>
        <ecNumber evidence="2">2.7.13.3</ecNumber>
    </recommendedName>
</protein>
<keyword evidence="6 11" id="KW-0418">Kinase</keyword>
<dbReference type="RefSeq" id="WP_387957380.1">
    <property type="nucleotide sequence ID" value="NZ_JBHRVB010000001.1"/>
</dbReference>
<sequence length="404" mass="43188">MVAGMLKRRHVLRVVAALLAFVFDLFLWQGAVTTPGGMEMPMWLIPAALAGAYAVLLTQRRIWLGFTAFLLVSLLGLAISSIVGIVGSYMALFLMVRHSSTKVANTALAGMILPISVATYSSVTYEGQSEGLLVLMSWNIGFYAAVTLLCYFAARTLRRTENRLTTERSWAEAALEEARAGERLRISRDLHDSVAHSMTAVVLQVAGVRAILQKGAEFEKVDPVLADIQVTAEQSMRELHRLLGMLRSEEESQIGQSHTFEEIASLISSAQDSGLDVVLTSNGEAQMLDPSISHAGYRVVQEGLANAMKHGGEGCRVEISTRWTATQLAISVTSISGVGKRPAVSGGFGLLGLRERIGVAGGSLSHGPTPGGYLLKASLPVDAPEELPGAVQRGTNTPTAKEVS</sequence>
<feature type="transmembrane region" description="Helical" evidence="9">
    <location>
        <begin position="103"/>
        <end position="120"/>
    </location>
</feature>
<evidence type="ECO:0000259" key="10">
    <source>
        <dbReference type="Pfam" id="PF07730"/>
    </source>
</evidence>
<evidence type="ECO:0000256" key="5">
    <source>
        <dbReference type="ARBA" id="ARBA00022741"/>
    </source>
</evidence>
<dbReference type="EMBL" id="JAGIOJ010000001">
    <property type="protein sequence ID" value="MBP2398967.1"/>
    <property type="molecule type" value="Genomic_DNA"/>
</dbReference>
<dbReference type="PANTHER" id="PTHR24421">
    <property type="entry name" value="NITRATE/NITRITE SENSOR PROTEIN NARX-RELATED"/>
    <property type="match status" value="1"/>
</dbReference>
<evidence type="ECO:0000256" key="8">
    <source>
        <dbReference type="ARBA" id="ARBA00023012"/>
    </source>
</evidence>
<dbReference type="InterPro" id="IPR050482">
    <property type="entry name" value="Sensor_HK_TwoCompSys"/>
</dbReference>
<feature type="transmembrane region" description="Helical" evidence="9">
    <location>
        <begin position="69"/>
        <end position="91"/>
    </location>
</feature>
<evidence type="ECO:0000256" key="4">
    <source>
        <dbReference type="ARBA" id="ARBA00022679"/>
    </source>
</evidence>
<dbReference type="SUPFAM" id="SSF55874">
    <property type="entry name" value="ATPase domain of HSP90 chaperone/DNA topoisomerase II/histidine kinase"/>
    <property type="match status" value="1"/>
</dbReference>
<dbReference type="InterPro" id="IPR011712">
    <property type="entry name" value="Sig_transdc_His_kin_sub3_dim/P"/>
</dbReference>
<feature type="domain" description="Signal transduction histidine kinase subgroup 3 dimerisation and phosphoacceptor" evidence="10">
    <location>
        <begin position="182"/>
        <end position="250"/>
    </location>
</feature>
<dbReference type="PANTHER" id="PTHR24421:SF10">
    <property type="entry name" value="NITRATE_NITRITE SENSOR PROTEIN NARQ"/>
    <property type="match status" value="1"/>
</dbReference>
<feature type="transmembrane region" description="Helical" evidence="9">
    <location>
        <begin position="40"/>
        <end position="57"/>
    </location>
</feature>
<comment type="caution">
    <text evidence="11">The sequence shown here is derived from an EMBL/GenBank/DDBJ whole genome shotgun (WGS) entry which is preliminary data.</text>
</comment>
<keyword evidence="9" id="KW-0812">Transmembrane</keyword>
<accession>A0ABS4XRR2</accession>
<proteinExistence type="predicted"/>
<evidence type="ECO:0000256" key="3">
    <source>
        <dbReference type="ARBA" id="ARBA00022553"/>
    </source>
</evidence>
<organism evidence="11 12">
    <name type="scientific">Glutamicibacter protophormiae</name>
    <name type="common">Brevibacterium protophormiae</name>
    <dbReference type="NCBI Taxonomy" id="37930"/>
    <lineage>
        <taxon>Bacteria</taxon>
        <taxon>Bacillati</taxon>
        <taxon>Actinomycetota</taxon>
        <taxon>Actinomycetes</taxon>
        <taxon>Micrococcales</taxon>
        <taxon>Micrococcaceae</taxon>
        <taxon>Glutamicibacter</taxon>
    </lineage>
</organism>
<keyword evidence="5" id="KW-0547">Nucleotide-binding</keyword>
<keyword evidence="4" id="KW-0808">Transferase</keyword>